<dbReference type="InterPro" id="IPR051464">
    <property type="entry name" value="Peptidase_M42_aminopept"/>
</dbReference>
<name>A0AA49JXS0_9BACT</name>
<evidence type="ECO:0000256" key="7">
    <source>
        <dbReference type="PIRSR" id="PIRSR001123-1"/>
    </source>
</evidence>
<evidence type="ECO:0000256" key="5">
    <source>
        <dbReference type="ARBA" id="ARBA00022801"/>
    </source>
</evidence>
<dbReference type="SUPFAM" id="SSF53187">
    <property type="entry name" value="Zn-dependent exopeptidases"/>
    <property type="match status" value="1"/>
</dbReference>
<evidence type="ECO:0000256" key="6">
    <source>
        <dbReference type="PIRNR" id="PIRNR001123"/>
    </source>
</evidence>
<dbReference type="Gene3D" id="2.40.30.40">
    <property type="entry name" value="Peptidase M42, domain 2"/>
    <property type="match status" value="1"/>
</dbReference>
<dbReference type="Gene3D" id="3.40.630.10">
    <property type="entry name" value="Zn peptidases"/>
    <property type="match status" value="1"/>
</dbReference>
<evidence type="ECO:0000313" key="9">
    <source>
        <dbReference type="EMBL" id="WKW11109.1"/>
    </source>
</evidence>
<dbReference type="KEGG" id="pspc:Strain318_000344"/>
<keyword evidence="2" id="KW-0031">Aminopeptidase</keyword>
<feature type="binding site" evidence="8">
    <location>
        <position position="178"/>
    </location>
    <ligand>
        <name>Zn(2+)</name>
        <dbReference type="ChEBI" id="CHEBI:29105"/>
        <label>2</label>
    </ligand>
</feature>
<dbReference type="GO" id="GO:0046872">
    <property type="term" value="F:metal ion binding"/>
    <property type="evidence" value="ECO:0007669"/>
    <property type="project" value="UniProtKB-UniRule"/>
</dbReference>
<comment type="similarity">
    <text evidence="1 6">Belongs to the peptidase M42 family.</text>
</comment>
<evidence type="ECO:0000256" key="2">
    <source>
        <dbReference type="ARBA" id="ARBA00022438"/>
    </source>
</evidence>
<dbReference type="GO" id="GO:0004177">
    <property type="term" value="F:aminopeptidase activity"/>
    <property type="evidence" value="ECO:0007669"/>
    <property type="project" value="UniProtKB-UniRule"/>
</dbReference>
<keyword evidence="5" id="KW-0378">Hydrolase</keyword>
<dbReference type="InterPro" id="IPR023367">
    <property type="entry name" value="Peptidase_M42_dom2"/>
</dbReference>
<feature type="binding site" evidence="8">
    <location>
        <position position="66"/>
    </location>
    <ligand>
        <name>Zn(2+)</name>
        <dbReference type="ChEBI" id="CHEBI:29105"/>
        <label>1</label>
    </ligand>
</feature>
<gene>
    <name evidence="9" type="ORF">Strain138_000344</name>
    <name evidence="10" type="ORF">Strain318_000344</name>
</gene>
<dbReference type="InterPro" id="IPR008007">
    <property type="entry name" value="Peptidase_M42"/>
</dbReference>
<dbReference type="GO" id="GO:0006508">
    <property type="term" value="P:proteolysis"/>
    <property type="evidence" value="ECO:0007669"/>
    <property type="project" value="UniProtKB-KW"/>
</dbReference>
<evidence type="ECO:0000256" key="8">
    <source>
        <dbReference type="PIRSR" id="PIRSR001123-2"/>
    </source>
</evidence>
<feature type="binding site" evidence="8">
    <location>
        <position position="322"/>
    </location>
    <ligand>
        <name>Zn(2+)</name>
        <dbReference type="ChEBI" id="CHEBI:29105"/>
        <label>2</label>
    </ligand>
</feature>
<dbReference type="Proteomes" id="UP001229955">
    <property type="component" value="Chromosome"/>
</dbReference>
<reference evidence="10" key="1">
    <citation type="submission" date="2023-07" db="EMBL/GenBank/DDBJ databases">
        <authorList>
            <person name="Haufschild T."/>
            <person name="Kallscheuer N."/>
            <person name="Hammer J."/>
            <person name="Kohn T."/>
            <person name="Kabuu M."/>
            <person name="Jogler M."/>
            <person name="Wohfarth N."/>
            <person name="Heuer A."/>
            <person name="Rohde M."/>
            <person name="van Teeseling M.C.F."/>
            <person name="Jogler C."/>
        </authorList>
    </citation>
    <scope>NUCLEOTIDE SEQUENCE</scope>
    <source>
        <strain evidence="9">Strain 138</strain>
        <strain evidence="10">Strain 318</strain>
    </source>
</reference>
<keyword evidence="3" id="KW-0645">Protease</keyword>
<protein>
    <submittedName>
        <fullName evidence="10">M42 family metallopeptidase</fullName>
    </submittedName>
</protein>
<evidence type="ECO:0000313" key="10">
    <source>
        <dbReference type="EMBL" id="WKW14019.1"/>
    </source>
</evidence>
<accession>A0AA49JXS0</accession>
<feature type="binding site" evidence="8">
    <location>
        <position position="178"/>
    </location>
    <ligand>
        <name>Zn(2+)</name>
        <dbReference type="ChEBI" id="CHEBI:29105"/>
        <label>1</label>
    </ligand>
</feature>
<feature type="binding site" evidence="8">
    <location>
        <position position="211"/>
    </location>
    <ligand>
        <name>Zn(2+)</name>
        <dbReference type="ChEBI" id="CHEBI:29105"/>
        <label>2</label>
    </ligand>
</feature>
<evidence type="ECO:0000256" key="3">
    <source>
        <dbReference type="ARBA" id="ARBA00022670"/>
    </source>
</evidence>
<comment type="cofactor">
    <cofactor evidence="8">
        <name>a divalent metal cation</name>
        <dbReference type="ChEBI" id="CHEBI:60240"/>
    </cofactor>
    <text evidence="8">Binds 2 divalent metal cations per subunit.</text>
</comment>
<dbReference type="EMBL" id="CP130612">
    <property type="protein sequence ID" value="WKW11109.1"/>
    <property type="molecule type" value="Genomic_DNA"/>
</dbReference>
<feature type="binding site" evidence="8">
    <location>
        <position position="235"/>
    </location>
    <ligand>
        <name>Zn(2+)</name>
        <dbReference type="ChEBI" id="CHEBI:29105"/>
        <label>1</label>
    </ligand>
</feature>
<dbReference type="AlphaFoldDB" id="A0AA49JXS0"/>
<dbReference type="SUPFAM" id="SSF101821">
    <property type="entry name" value="Aminopeptidase/glucanase lid domain"/>
    <property type="match status" value="1"/>
</dbReference>
<dbReference type="Pfam" id="PF05343">
    <property type="entry name" value="Peptidase_M42"/>
    <property type="match status" value="1"/>
</dbReference>
<evidence type="ECO:0000256" key="4">
    <source>
        <dbReference type="ARBA" id="ARBA00022723"/>
    </source>
</evidence>
<proteinExistence type="inferred from homology"/>
<accession>A0AA49JSD3</accession>
<dbReference type="PANTHER" id="PTHR32481:SF20">
    <property type="entry name" value="AMINOPEPTIDASE YSDC"/>
    <property type="match status" value="1"/>
</dbReference>
<evidence type="ECO:0000256" key="1">
    <source>
        <dbReference type="ARBA" id="ARBA00006272"/>
    </source>
</evidence>
<sequence length="356" mass="37925">MLKPPAVTFLKQLLDTPGPSGYESAAAKVWRDEAKTFADEVHADVHGNSMAVVNAKGGPTIMLAGHIDEIGVIVTYIDDDGFVYIAPIGGWDPQVLVAQRIRFQGRDGEVLGAVGKKPIHLMKPDEREKASKMTDLWVDIGATTRAQAEAVLSIGDAGVIDSRTLDFPNDRIVSRSIDDRIGAFVVLEALRRYAAEPGEARVVAVATTQEEIAYRGGGALVGAQRVNPAMAIVVDVTFATDHPGVEKKELGHSPLGSGPVLTRGSVISPVAFRILRDTAELARIPFTLHAAGRETSTDADAIHLAREGVATALLSVPNRYMHSPNEMVSLVDLDHAAALIAAACRAVTTDTDFTAR</sequence>
<dbReference type="PIRSF" id="PIRSF001123">
    <property type="entry name" value="PepA_GA"/>
    <property type="match status" value="1"/>
</dbReference>
<organism evidence="10 11">
    <name type="scientific">Pseudogemmatithrix spongiicola</name>
    <dbReference type="NCBI Taxonomy" id="3062599"/>
    <lineage>
        <taxon>Bacteria</taxon>
        <taxon>Pseudomonadati</taxon>
        <taxon>Gemmatimonadota</taxon>
        <taxon>Gemmatimonadia</taxon>
        <taxon>Gemmatimonadales</taxon>
        <taxon>Gemmatimonadaceae</taxon>
        <taxon>Pseudogemmatithrix</taxon>
    </lineage>
</organism>
<feature type="active site" description="Proton acceptor" evidence="7">
    <location>
        <position position="210"/>
    </location>
</feature>
<evidence type="ECO:0000313" key="11">
    <source>
        <dbReference type="Proteomes" id="UP001229955"/>
    </source>
</evidence>
<keyword evidence="11" id="KW-1185">Reference proteome</keyword>
<dbReference type="RefSeq" id="WP_367886811.1">
    <property type="nucleotide sequence ID" value="NZ_CP130612.1"/>
</dbReference>
<dbReference type="EMBL" id="CP130613">
    <property type="protein sequence ID" value="WKW14019.1"/>
    <property type="molecule type" value="Genomic_DNA"/>
</dbReference>
<dbReference type="PANTHER" id="PTHR32481">
    <property type="entry name" value="AMINOPEPTIDASE"/>
    <property type="match status" value="1"/>
</dbReference>
<keyword evidence="4 8" id="KW-0479">Metal-binding</keyword>
<dbReference type="CDD" id="cd05656">
    <property type="entry name" value="M42_Frv"/>
    <property type="match status" value="1"/>
</dbReference>